<evidence type="ECO:0000313" key="5">
    <source>
        <dbReference type="Proteomes" id="UP000809440"/>
    </source>
</evidence>
<dbReference type="RefSeq" id="WP_138488043.1">
    <property type="nucleotide sequence ID" value="NZ_JAFBWU010000001.1"/>
</dbReference>
<comment type="caution">
    <text evidence="2">The sequence shown here is derived from an EMBL/GenBank/DDBJ whole genome shotgun (WGS) entry which is preliminary data.</text>
</comment>
<accession>A0A9Q2P842</accession>
<keyword evidence="5" id="KW-1185">Reference proteome</keyword>
<proteinExistence type="predicted"/>
<feature type="signal peptide" evidence="1">
    <location>
        <begin position="1"/>
        <end position="24"/>
    </location>
</feature>
<dbReference type="AlphaFoldDB" id="A0A9Q2P842"/>
<evidence type="ECO:0008006" key="6">
    <source>
        <dbReference type="Google" id="ProtNLM"/>
    </source>
</evidence>
<sequence>MRRFLSCLAAAILSVASSSPSAQAQNWSQRATTLSDSLTNEVVRRLRNDFRQCGELLNVYRYDCYSKSYRNAAIKLSGIPDYGPAHDALRLVETRIVAVIDANLDPTRPALRQGFRSFDAVTEAALPEVKRETLRAMEDAQTILLRSPSASQQTHFARIAAVIDSNKVLLRSALLKLGHGVTQFAGLLGLKRTY</sequence>
<dbReference type="Proteomes" id="UP000809440">
    <property type="component" value="Unassembled WGS sequence"/>
</dbReference>
<name>A0A9Q2P842_9RHOB</name>
<evidence type="ECO:0000313" key="3">
    <source>
        <dbReference type="EMBL" id="MBM2415704.1"/>
    </source>
</evidence>
<gene>
    <name evidence="2" type="ORF">JQX41_01875</name>
    <name evidence="3" type="ORF">JQX48_01875</name>
</gene>
<dbReference type="Proteomes" id="UP000755667">
    <property type="component" value="Unassembled WGS sequence"/>
</dbReference>
<evidence type="ECO:0000313" key="2">
    <source>
        <dbReference type="EMBL" id="MBM2411037.1"/>
    </source>
</evidence>
<organism evidence="2 4">
    <name type="scientific">Marivita cryptomonadis</name>
    <dbReference type="NCBI Taxonomy" id="505252"/>
    <lineage>
        <taxon>Bacteria</taxon>
        <taxon>Pseudomonadati</taxon>
        <taxon>Pseudomonadota</taxon>
        <taxon>Alphaproteobacteria</taxon>
        <taxon>Rhodobacterales</taxon>
        <taxon>Roseobacteraceae</taxon>
        <taxon>Marivita</taxon>
    </lineage>
</organism>
<dbReference type="OrthoDB" id="7876236at2"/>
<reference evidence="2 5" key="1">
    <citation type="submission" date="2021-01" db="EMBL/GenBank/DDBJ databases">
        <title>Diatom-associated Roseobacters Show Island Model of Population Structure.</title>
        <authorList>
            <person name="Qu L."/>
            <person name="Feng X."/>
            <person name="Chen Y."/>
            <person name="Li L."/>
            <person name="Wang X."/>
            <person name="Hu Z."/>
            <person name="Wang H."/>
            <person name="Luo H."/>
        </authorList>
    </citation>
    <scope>NUCLEOTIDE SEQUENCE</scope>
    <source>
        <strain evidence="3 5">CC28-63</strain>
        <strain evidence="2">CC28-69</strain>
    </source>
</reference>
<dbReference type="EMBL" id="JAFBXE010000001">
    <property type="protein sequence ID" value="MBM2411037.1"/>
    <property type="molecule type" value="Genomic_DNA"/>
</dbReference>
<keyword evidence="1" id="KW-0732">Signal</keyword>
<protein>
    <recommendedName>
        <fullName evidence="6">Imelysin-like domain-containing protein</fullName>
    </recommendedName>
</protein>
<dbReference type="GeneID" id="62639891"/>
<dbReference type="EMBL" id="JAFBXF010000001">
    <property type="protein sequence ID" value="MBM2415704.1"/>
    <property type="molecule type" value="Genomic_DNA"/>
</dbReference>
<evidence type="ECO:0000313" key="4">
    <source>
        <dbReference type="Proteomes" id="UP000755667"/>
    </source>
</evidence>
<feature type="chain" id="PRO_5040329485" description="Imelysin-like domain-containing protein" evidence="1">
    <location>
        <begin position="25"/>
        <end position="194"/>
    </location>
</feature>
<evidence type="ECO:0000256" key="1">
    <source>
        <dbReference type="SAM" id="SignalP"/>
    </source>
</evidence>